<feature type="compositionally biased region" description="Pro residues" evidence="13">
    <location>
        <begin position="244"/>
        <end position="258"/>
    </location>
</feature>
<evidence type="ECO:0000313" key="14">
    <source>
        <dbReference type="EMBL" id="SGY47890.1"/>
    </source>
</evidence>
<evidence type="ECO:0000256" key="10">
    <source>
        <dbReference type="ARBA" id="ARBA00023204"/>
    </source>
</evidence>
<evidence type="ECO:0000256" key="8">
    <source>
        <dbReference type="ARBA" id="ARBA00022842"/>
    </source>
</evidence>
<feature type="region of interest" description="Disordered" evidence="13">
    <location>
        <begin position="285"/>
        <end position="336"/>
    </location>
</feature>
<dbReference type="GO" id="GO:0048476">
    <property type="term" value="C:Holliday junction resolvase complex"/>
    <property type="evidence" value="ECO:0007669"/>
    <property type="project" value="InterPro"/>
</dbReference>
<feature type="region of interest" description="Disordered" evidence="13">
    <location>
        <begin position="147"/>
        <end position="208"/>
    </location>
</feature>
<keyword evidence="9" id="KW-0233">DNA recombination</keyword>
<evidence type="ECO:0000256" key="9">
    <source>
        <dbReference type="ARBA" id="ARBA00023172"/>
    </source>
</evidence>
<feature type="compositionally biased region" description="Basic and acidic residues" evidence="13">
    <location>
        <begin position="373"/>
        <end position="391"/>
    </location>
</feature>
<dbReference type="GO" id="GO:0031573">
    <property type="term" value="P:mitotic intra-S DNA damage checkpoint signaling"/>
    <property type="evidence" value="ECO:0007669"/>
    <property type="project" value="TreeGrafter"/>
</dbReference>
<evidence type="ECO:0000313" key="15">
    <source>
        <dbReference type="Proteomes" id="UP000249464"/>
    </source>
</evidence>
<keyword evidence="8" id="KW-0460">Magnesium</keyword>
<dbReference type="PANTHER" id="PTHR21077:SF5">
    <property type="entry name" value="CROSSOVER JUNCTION ENDONUCLEASE MMS4"/>
    <property type="match status" value="1"/>
</dbReference>
<feature type="compositionally biased region" description="Basic residues" evidence="13">
    <location>
        <begin position="285"/>
        <end position="296"/>
    </location>
</feature>
<dbReference type="Proteomes" id="UP000249464">
    <property type="component" value="Unassembled WGS sequence"/>
</dbReference>
<dbReference type="Pfam" id="PF21292">
    <property type="entry name" value="EME1-MUS81_C"/>
    <property type="match status" value="1"/>
</dbReference>
<comment type="subcellular location">
    <subcellularLocation>
        <location evidence="2">Nucleus</location>
    </subcellularLocation>
</comment>
<dbReference type="GO" id="GO:0005634">
    <property type="term" value="C:nucleus"/>
    <property type="evidence" value="ECO:0007669"/>
    <property type="project" value="UniProtKB-SubCell"/>
</dbReference>
<feature type="compositionally biased region" description="Acidic residues" evidence="13">
    <location>
        <begin position="31"/>
        <end position="42"/>
    </location>
</feature>
<keyword evidence="10" id="KW-0234">DNA repair</keyword>
<keyword evidence="6" id="KW-0227">DNA damage</keyword>
<evidence type="ECO:0000256" key="2">
    <source>
        <dbReference type="ARBA" id="ARBA00004123"/>
    </source>
</evidence>
<accession>A0A2X0M7W4</accession>
<keyword evidence="11" id="KW-0539">Nucleus</keyword>
<keyword evidence="4" id="KW-0479">Metal-binding</keyword>
<dbReference type="GO" id="GO:0046872">
    <property type="term" value="F:metal ion binding"/>
    <property type="evidence" value="ECO:0007669"/>
    <property type="project" value="UniProtKB-KW"/>
</dbReference>
<keyword evidence="5" id="KW-0255">Endonuclease</keyword>
<sequence>MNDSYTYSSDVEVHVIPQPSKPATWHRNVDIEDNDDDDDDDDASPRVPLATIDHDSTPRRQPRTTSGIGIGTPLFLLSSPAASPVQFGTWEGVGMDRGKGKGKGKGKEVVQIDLLDESSDEDQGITQGAMKVLSSESSSDDGVAIVVQGSSRRPLQRTAPLPVRPPTSDEDGELPDPATLGFAPSRSTYLGPTVGPSRAGPAASTSSVSPSFILRSRLGMHPTDANYLDNLHQQIKTKKKARRPPVPNPFRDAPPLPPALAARRSGSGSAILSMLDHLPVYHKAKSSTTTKRKGKRVGIYDDDDDEDGSATTTDSSEIDETCASFRGPPRQFIMNSEGGPVVELDWREETRVWEKEMREEMAGKKKRKKERERRKSEEGKRERAQAKEREKAVAVAVAGNAKRKASTLSLDERETIKANKAAEKERKAVEKARLAKEKAALVKANNLRAGDKATTVMELTIHLSGTDFDQFSDTEDEEEEDGGEGGKKKKKAKKGKKSEQPQWMNITKLLQTRMNPQGCVVEAPETPRRDIGCEGTIRWTRWCDRRWNMEKNIFEPLGEGNELVVEEDSRLIYISCLLFECVPSSALQLSTQIADKTLLRNLQKIQERIGAHSQIILMHYGLNSLYREMENAKQAAYREDTRLRLDNVPLAGPSAPRSVGIGEKQPEKEVIQMELLRVQSQSRCFMIAVNSVEEAVDWIEQLTYDVSQKPYQRQKNMHIAALGTGEEKFASGSNLEDTYVKMLATLKSVTEPVAKAIVGHYPTIKELYDGWAKLPSGERKNMLVGIGRGSNVTGVATNRTIGAKLSETIYKIFSSEDPSMFL</sequence>
<reference evidence="14 15" key="1">
    <citation type="submission" date="2016-11" db="EMBL/GenBank/DDBJ databases">
        <authorList>
            <person name="Jaros S."/>
            <person name="Januszkiewicz K."/>
            <person name="Wedrychowicz H."/>
        </authorList>
    </citation>
    <scope>NUCLEOTIDE SEQUENCE [LARGE SCALE GENOMIC DNA]</scope>
</reference>
<gene>
    <name evidence="14" type="primary">BQ5605_C001g00587</name>
    <name evidence="14" type="ORF">BQ5605_C001G00587</name>
</gene>
<dbReference type="EMBL" id="FQNC01000043">
    <property type="protein sequence ID" value="SGY47890.1"/>
    <property type="molecule type" value="Genomic_DNA"/>
</dbReference>
<evidence type="ECO:0000256" key="5">
    <source>
        <dbReference type="ARBA" id="ARBA00022759"/>
    </source>
</evidence>
<feature type="region of interest" description="Disordered" evidence="13">
    <location>
        <begin position="468"/>
        <end position="503"/>
    </location>
</feature>
<evidence type="ECO:0000256" key="13">
    <source>
        <dbReference type="SAM" id="MobiDB-lite"/>
    </source>
</evidence>
<proteinExistence type="predicted"/>
<feature type="region of interest" description="Disordered" evidence="13">
    <location>
        <begin position="234"/>
        <end position="265"/>
    </location>
</feature>
<evidence type="ECO:0000256" key="3">
    <source>
        <dbReference type="ARBA" id="ARBA00022722"/>
    </source>
</evidence>
<keyword evidence="12" id="KW-0469">Meiosis</keyword>
<protein>
    <submittedName>
        <fullName evidence="14">BQ5605_C001g00587 protein</fullName>
    </submittedName>
</protein>
<organism evidence="14 15">
    <name type="scientific">Microbotryum silenes-dioicae</name>
    <dbReference type="NCBI Taxonomy" id="796604"/>
    <lineage>
        <taxon>Eukaryota</taxon>
        <taxon>Fungi</taxon>
        <taxon>Dikarya</taxon>
        <taxon>Basidiomycota</taxon>
        <taxon>Pucciniomycotina</taxon>
        <taxon>Microbotryomycetes</taxon>
        <taxon>Microbotryales</taxon>
        <taxon>Microbotryaceae</taxon>
        <taxon>Microbotryum</taxon>
    </lineage>
</organism>
<dbReference type="InterPro" id="IPR042530">
    <property type="entry name" value="EME1/EME2_C"/>
</dbReference>
<evidence type="ECO:0000256" key="12">
    <source>
        <dbReference type="ARBA" id="ARBA00023254"/>
    </source>
</evidence>
<feature type="region of interest" description="Disordered" evidence="13">
    <location>
        <begin position="1"/>
        <end position="71"/>
    </location>
</feature>
<evidence type="ECO:0000256" key="1">
    <source>
        <dbReference type="ARBA" id="ARBA00001946"/>
    </source>
</evidence>
<dbReference type="GO" id="GO:0000712">
    <property type="term" value="P:resolution of meiotic recombination intermediates"/>
    <property type="evidence" value="ECO:0007669"/>
    <property type="project" value="TreeGrafter"/>
</dbReference>
<keyword evidence="7" id="KW-0378">Hydrolase</keyword>
<dbReference type="AlphaFoldDB" id="A0A2X0M7W4"/>
<dbReference type="InterPro" id="IPR033310">
    <property type="entry name" value="Mms4/EME1/EME2"/>
</dbReference>
<evidence type="ECO:0000256" key="6">
    <source>
        <dbReference type="ARBA" id="ARBA00022763"/>
    </source>
</evidence>
<feature type="region of interest" description="Disordered" evidence="13">
    <location>
        <begin position="357"/>
        <end position="391"/>
    </location>
</feature>
<dbReference type="Gene3D" id="3.40.50.10130">
    <property type="match status" value="1"/>
</dbReference>
<keyword evidence="3" id="KW-0540">Nuclease</keyword>
<feature type="compositionally biased region" description="Acidic residues" evidence="13">
    <location>
        <begin position="470"/>
        <end position="483"/>
    </location>
</feature>
<name>A0A2X0M7W4_9BASI</name>
<evidence type="ECO:0000256" key="4">
    <source>
        <dbReference type="ARBA" id="ARBA00022723"/>
    </source>
</evidence>
<dbReference type="GO" id="GO:0031297">
    <property type="term" value="P:replication fork processing"/>
    <property type="evidence" value="ECO:0007669"/>
    <property type="project" value="TreeGrafter"/>
</dbReference>
<dbReference type="PANTHER" id="PTHR21077">
    <property type="entry name" value="EME1 PROTEIN"/>
    <property type="match status" value="1"/>
</dbReference>
<feature type="compositionally biased region" description="Basic residues" evidence="13">
    <location>
        <begin position="487"/>
        <end position="496"/>
    </location>
</feature>
<evidence type="ECO:0000256" key="7">
    <source>
        <dbReference type="ARBA" id="ARBA00022801"/>
    </source>
</evidence>
<evidence type="ECO:0000256" key="11">
    <source>
        <dbReference type="ARBA" id="ARBA00023242"/>
    </source>
</evidence>
<dbReference type="STRING" id="796604.A0A2X0M7W4"/>
<comment type="cofactor">
    <cofactor evidence="1">
        <name>Mg(2+)</name>
        <dbReference type="ChEBI" id="CHEBI:18420"/>
    </cofactor>
</comment>
<dbReference type="GO" id="GO:0008821">
    <property type="term" value="F:crossover junction DNA endonuclease activity"/>
    <property type="evidence" value="ECO:0007669"/>
    <property type="project" value="TreeGrafter"/>
</dbReference>
<dbReference type="Gene3D" id="1.10.150.670">
    <property type="entry name" value="Crossover junction endonuclease EME1, DNA-binding domain"/>
    <property type="match status" value="1"/>
</dbReference>
<keyword evidence="15" id="KW-1185">Reference proteome</keyword>
<dbReference type="GO" id="GO:0006302">
    <property type="term" value="P:double-strand break repair"/>
    <property type="evidence" value="ECO:0007669"/>
    <property type="project" value="TreeGrafter"/>
</dbReference>